<protein>
    <submittedName>
        <fullName evidence="4">G_PROTEIN_RECEP_F1_2 domain-containing protein</fullName>
    </submittedName>
</protein>
<keyword evidence="3" id="KW-1185">Reference proteome</keyword>
<dbReference type="EMBL" id="UYRR01033925">
    <property type="protein sequence ID" value="VDK59948.1"/>
    <property type="molecule type" value="Genomic_DNA"/>
</dbReference>
<keyword evidence="1" id="KW-1133">Transmembrane helix</keyword>
<evidence type="ECO:0000256" key="1">
    <source>
        <dbReference type="SAM" id="Phobius"/>
    </source>
</evidence>
<gene>
    <name evidence="2" type="ORF">ASIM_LOCUS17266</name>
</gene>
<dbReference type="InterPro" id="IPR019420">
    <property type="entry name" value="7TM_GPCR_serpentine_rcpt_Srbc"/>
</dbReference>
<dbReference type="Pfam" id="PF10316">
    <property type="entry name" value="7TM_GPCR_Srbc"/>
    <property type="match status" value="1"/>
</dbReference>
<feature type="transmembrane region" description="Helical" evidence="1">
    <location>
        <begin position="133"/>
        <end position="160"/>
    </location>
</feature>
<evidence type="ECO:0000313" key="4">
    <source>
        <dbReference type="WBParaSite" id="ASIM_0001786401-mRNA-1"/>
    </source>
</evidence>
<dbReference type="OrthoDB" id="5874080at2759"/>
<feature type="transmembrane region" description="Helical" evidence="1">
    <location>
        <begin position="88"/>
        <end position="113"/>
    </location>
</feature>
<dbReference type="WBParaSite" id="ASIM_0001786401-mRNA-1">
    <property type="protein sequence ID" value="ASIM_0001786401-mRNA-1"/>
    <property type="gene ID" value="ASIM_0001786401"/>
</dbReference>
<proteinExistence type="predicted"/>
<reference evidence="2 3" key="2">
    <citation type="submission" date="2018-11" db="EMBL/GenBank/DDBJ databases">
        <authorList>
            <consortium name="Pathogen Informatics"/>
        </authorList>
    </citation>
    <scope>NUCLEOTIDE SEQUENCE [LARGE SCALE GENOMIC DNA]</scope>
</reference>
<organism evidence="4">
    <name type="scientific">Anisakis simplex</name>
    <name type="common">Herring worm</name>
    <dbReference type="NCBI Taxonomy" id="6269"/>
    <lineage>
        <taxon>Eukaryota</taxon>
        <taxon>Metazoa</taxon>
        <taxon>Ecdysozoa</taxon>
        <taxon>Nematoda</taxon>
        <taxon>Chromadorea</taxon>
        <taxon>Rhabditida</taxon>
        <taxon>Spirurina</taxon>
        <taxon>Ascaridomorpha</taxon>
        <taxon>Ascaridoidea</taxon>
        <taxon>Anisakidae</taxon>
        <taxon>Anisakis</taxon>
        <taxon>Anisakis simplex complex</taxon>
    </lineage>
</organism>
<dbReference type="SUPFAM" id="SSF81321">
    <property type="entry name" value="Family A G protein-coupled receptor-like"/>
    <property type="match status" value="1"/>
</dbReference>
<dbReference type="Gene3D" id="1.20.1070.10">
    <property type="entry name" value="Rhodopsin 7-helix transmembrane proteins"/>
    <property type="match status" value="1"/>
</dbReference>
<keyword evidence="1" id="KW-0472">Membrane</keyword>
<dbReference type="AlphaFoldDB" id="A0A0M3KA68"/>
<evidence type="ECO:0000313" key="3">
    <source>
        <dbReference type="Proteomes" id="UP000267096"/>
    </source>
</evidence>
<name>A0A0M3KA68_ANISI</name>
<evidence type="ECO:0000313" key="2">
    <source>
        <dbReference type="EMBL" id="VDK59948.1"/>
    </source>
</evidence>
<reference evidence="4" key="1">
    <citation type="submission" date="2017-02" db="UniProtKB">
        <authorList>
            <consortium name="WormBaseParasite"/>
        </authorList>
    </citation>
    <scope>IDENTIFICATION</scope>
</reference>
<feature type="transmembrane region" description="Helical" evidence="1">
    <location>
        <begin position="46"/>
        <end position="67"/>
    </location>
</feature>
<feature type="transmembrane region" description="Helical" evidence="1">
    <location>
        <begin position="187"/>
        <end position="208"/>
    </location>
</feature>
<sequence>MLIALLVFNGAATGVCLLSVGAYRVALLTSDNFDSHEMVPRKQCVLTVIFVALLFFNLMNGIGLLMLNLDRAAAFVIPIFYFHNHNRIMLLLMFICVALSGALITAAVIVTLTASEQYVTRTCRQFDTINFPFYVAIIAVRSISGTLAVCVMLTIVVVMFMRRAKVFNTQAHGADQLHSFRERQRKLTYTTIISCIITLFLFVIPSLIQLCLCFGNVDLLRVVSPYTMSLTFLNCTNEALVFMIRQEAIRRSVCDFITQQTPTFLRERILSIVSAYSSSEPRMMIFHTFSQKKTSSTGIKH</sequence>
<accession>A0A0M3KA68</accession>
<dbReference type="Proteomes" id="UP000267096">
    <property type="component" value="Unassembled WGS sequence"/>
</dbReference>
<keyword evidence="1" id="KW-0812">Transmembrane</keyword>